<proteinExistence type="predicted"/>
<sequence length="100" mass="11187">MHPCYILACVAVVFQNAVLVHPSGLPLIYKQQAPSVWHNTIMQSYCMVLGPLTYMPLKNANLLKDFINSVLHFFLQWAPKAAYVLLLTSTISSAQPREIG</sequence>
<organism evidence="1 2">
    <name type="scientific">Sphaerodactylus townsendi</name>
    <dbReference type="NCBI Taxonomy" id="933632"/>
    <lineage>
        <taxon>Eukaryota</taxon>
        <taxon>Metazoa</taxon>
        <taxon>Chordata</taxon>
        <taxon>Craniata</taxon>
        <taxon>Vertebrata</taxon>
        <taxon>Euteleostomi</taxon>
        <taxon>Lepidosauria</taxon>
        <taxon>Squamata</taxon>
        <taxon>Bifurcata</taxon>
        <taxon>Gekkota</taxon>
        <taxon>Sphaerodactylidae</taxon>
        <taxon>Sphaerodactylus</taxon>
    </lineage>
</organism>
<dbReference type="EMBL" id="CM037618">
    <property type="protein sequence ID" value="KAH8000167.1"/>
    <property type="molecule type" value="Genomic_DNA"/>
</dbReference>
<evidence type="ECO:0000313" key="2">
    <source>
        <dbReference type="Proteomes" id="UP000827872"/>
    </source>
</evidence>
<reference evidence="1" key="1">
    <citation type="submission" date="2021-08" db="EMBL/GenBank/DDBJ databases">
        <title>The first chromosome-level gecko genome reveals the dynamic sex chromosomes of Neotropical dwarf geckos (Sphaerodactylidae: Sphaerodactylus).</title>
        <authorList>
            <person name="Pinto B.J."/>
            <person name="Keating S.E."/>
            <person name="Gamble T."/>
        </authorList>
    </citation>
    <scope>NUCLEOTIDE SEQUENCE</scope>
    <source>
        <strain evidence="1">TG3544</strain>
    </source>
</reference>
<accession>A0ACB8F548</accession>
<evidence type="ECO:0000313" key="1">
    <source>
        <dbReference type="EMBL" id="KAH8000167.1"/>
    </source>
</evidence>
<keyword evidence="2" id="KW-1185">Reference proteome</keyword>
<protein>
    <submittedName>
        <fullName evidence="1">Uncharacterized protein</fullName>
    </submittedName>
</protein>
<name>A0ACB8F548_9SAUR</name>
<comment type="caution">
    <text evidence="1">The sequence shown here is derived from an EMBL/GenBank/DDBJ whole genome shotgun (WGS) entry which is preliminary data.</text>
</comment>
<dbReference type="Proteomes" id="UP000827872">
    <property type="component" value="Linkage Group LG05"/>
</dbReference>
<gene>
    <name evidence="1" type="ORF">K3G42_022945</name>
</gene>